<dbReference type="SMART" id="SM00386">
    <property type="entry name" value="HAT"/>
    <property type="match status" value="12"/>
</dbReference>
<dbReference type="PANTHER" id="PTHR11246">
    <property type="entry name" value="PRE-MRNA SPLICING FACTOR"/>
    <property type="match status" value="1"/>
</dbReference>
<dbReference type="FunFam" id="1.25.40.10:FF:000256">
    <property type="entry name" value="Probable pre-mRNA splicing factor prp1"/>
    <property type="match status" value="1"/>
</dbReference>
<name>A0A2G5DJ22_AQUCA</name>
<dbReference type="Pfam" id="PF00240">
    <property type="entry name" value="ubiquitin"/>
    <property type="match status" value="1"/>
</dbReference>
<dbReference type="GO" id="GO:0000244">
    <property type="term" value="P:spliceosomal tri-snRNP complex assembly"/>
    <property type="evidence" value="ECO:0007669"/>
    <property type="project" value="TreeGrafter"/>
</dbReference>
<feature type="compositionally biased region" description="Acidic residues" evidence="6">
    <location>
        <begin position="157"/>
        <end position="166"/>
    </location>
</feature>
<dbReference type="GO" id="GO:0071013">
    <property type="term" value="C:catalytic step 2 spliceosome"/>
    <property type="evidence" value="ECO:0007669"/>
    <property type="project" value="TreeGrafter"/>
</dbReference>
<dbReference type="InterPro" id="IPR029071">
    <property type="entry name" value="Ubiquitin-like_domsf"/>
</dbReference>
<evidence type="ECO:0000256" key="3">
    <source>
        <dbReference type="ARBA" id="ARBA00022737"/>
    </source>
</evidence>
<dbReference type="Pfam" id="PF06424">
    <property type="entry name" value="PRP1_N"/>
    <property type="match status" value="1"/>
</dbReference>
<feature type="region of interest" description="Disordered" evidence="6">
    <location>
        <begin position="148"/>
        <end position="168"/>
    </location>
</feature>
<keyword evidence="5" id="KW-0539">Nucleus</keyword>
<dbReference type="PROSITE" id="PS50053">
    <property type="entry name" value="UBIQUITIN_2"/>
    <property type="match status" value="1"/>
</dbReference>
<dbReference type="SMART" id="SM00028">
    <property type="entry name" value="TPR"/>
    <property type="match status" value="4"/>
</dbReference>
<gene>
    <name evidence="8" type="ORF">AQUCO_01900109v1</name>
</gene>
<dbReference type="InterPro" id="IPR008847">
    <property type="entry name" value="Suf"/>
</dbReference>
<dbReference type="AlphaFoldDB" id="A0A2G5DJ22"/>
<dbReference type="Gene3D" id="1.25.40.10">
    <property type="entry name" value="Tetratricopeptide repeat domain"/>
    <property type="match status" value="4"/>
</dbReference>
<dbReference type="STRING" id="218851.A0A2G5DJ22"/>
<dbReference type="Gene3D" id="3.10.20.90">
    <property type="entry name" value="Phosphatidylinositol 3-kinase Catalytic Subunit, Chain A, domain 1"/>
    <property type="match status" value="1"/>
</dbReference>
<dbReference type="InterPro" id="IPR045075">
    <property type="entry name" value="Syf1-like"/>
</dbReference>
<dbReference type="EMBL" id="KZ305036">
    <property type="protein sequence ID" value="PIA43486.1"/>
    <property type="molecule type" value="Genomic_DNA"/>
</dbReference>
<dbReference type="GO" id="GO:0080188">
    <property type="term" value="P:gene silencing by siRNA-directed DNA methylation"/>
    <property type="evidence" value="ECO:0007669"/>
    <property type="project" value="TreeGrafter"/>
</dbReference>
<organism evidence="8 9">
    <name type="scientific">Aquilegia coerulea</name>
    <name type="common">Rocky mountain columbine</name>
    <dbReference type="NCBI Taxonomy" id="218851"/>
    <lineage>
        <taxon>Eukaryota</taxon>
        <taxon>Viridiplantae</taxon>
        <taxon>Streptophyta</taxon>
        <taxon>Embryophyta</taxon>
        <taxon>Tracheophyta</taxon>
        <taxon>Spermatophyta</taxon>
        <taxon>Magnoliopsida</taxon>
        <taxon>Ranunculales</taxon>
        <taxon>Ranunculaceae</taxon>
        <taxon>Thalictroideae</taxon>
        <taxon>Aquilegia</taxon>
    </lineage>
</organism>
<dbReference type="GO" id="GO:2000636">
    <property type="term" value="P:positive regulation of primary miRNA processing"/>
    <property type="evidence" value="ECO:0007669"/>
    <property type="project" value="TreeGrafter"/>
</dbReference>
<dbReference type="GO" id="GO:0046540">
    <property type="term" value="C:U4/U6 x U5 tri-snRNP complex"/>
    <property type="evidence" value="ECO:0007669"/>
    <property type="project" value="TreeGrafter"/>
</dbReference>
<evidence type="ECO:0000256" key="5">
    <source>
        <dbReference type="ARBA" id="ARBA00023242"/>
    </source>
</evidence>
<evidence type="ECO:0000313" key="9">
    <source>
        <dbReference type="Proteomes" id="UP000230069"/>
    </source>
</evidence>
<dbReference type="Pfam" id="PF23240">
    <property type="entry name" value="HAT_PRP39_N"/>
    <property type="match status" value="1"/>
</dbReference>
<keyword evidence="3" id="KW-0677">Repeat</keyword>
<dbReference type="SUPFAM" id="SSF54236">
    <property type="entry name" value="Ubiquitin-like"/>
    <property type="match status" value="1"/>
</dbReference>
<proteinExistence type="predicted"/>
<evidence type="ECO:0000256" key="4">
    <source>
        <dbReference type="ARBA" id="ARBA00023187"/>
    </source>
</evidence>
<accession>A0A2G5DJ22</accession>
<reference evidence="8 9" key="1">
    <citation type="submission" date="2017-09" db="EMBL/GenBank/DDBJ databases">
        <title>WGS assembly of Aquilegia coerulea Goldsmith.</title>
        <authorList>
            <person name="Hodges S."/>
            <person name="Kramer E."/>
            <person name="Nordborg M."/>
            <person name="Tomkins J."/>
            <person name="Borevitz J."/>
            <person name="Derieg N."/>
            <person name="Yan J."/>
            <person name="Mihaltcheva S."/>
            <person name="Hayes R.D."/>
            <person name="Rokhsar D."/>
        </authorList>
    </citation>
    <scope>NUCLEOTIDE SEQUENCE [LARGE SCALE GENOMIC DNA]</scope>
    <source>
        <strain evidence="9">cv. Goldsmith</strain>
    </source>
</reference>
<evidence type="ECO:0000259" key="7">
    <source>
        <dbReference type="PROSITE" id="PS50053"/>
    </source>
</evidence>
<dbReference type="CDD" id="cd17039">
    <property type="entry name" value="Ubl_ubiquitin_like"/>
    <property type="match status" value="1"/>
</dbReference>
<dbReference type="Proteomes" id="UP000230069">
    <property type="component" value="Unassembled WGS sequence"/>
</dbReference>
<evidence type="ECO:0000256" key="2">
    <source>
        <dbReference type="ARBA" id="ARBA00022664"/>
    </source>
</evidence>
<evidence type="ECO:0000256" key="1">
    <source>
        <dbReference type="ARBA" id="ARBA00004123"/>
    </source>
</evidence>
<dbReference type="SUPFAM" id="SSF48452">
    <property type="entry name" value="TPR-like"/>
    <property type="match status" value="3"/>
</dbReference>
<protein>
    <recommendedName>
        <fullName evidence="7">Ubiquitin-like domain-containing protein</fullName>
    </recommendedName>
</protein>
<keyword evidence="9" id="KW-1185">Reference proteome</keyword>
<dbReference type="SMART" id="SM00213">
    <property type="entry name" value="UBQ"/>
    <property type="match status" value="1"/>
</dbReference>
<dbReference type="FunCoup" id="A0A2G5DJ22">
    <property type="interactions" value="3933"/>
</dbReference>
<dbReference type="InterPro" id="IPR011990">
    <property type="entry name" value="TPR-like_helical_dom_sf"/>
</dbReference>
<evidence type="ECO:0000256" key="6">
    <source>
        <dbReference type="SAM" id="MobiDB-lite"/>
    </source>
</evidence>
<dbReference type="OrthoDB" id="440128at2759"/>
<dbReference type="InParanoid" id="A0A2G5DJ22"/>
<feature type="domain" description="Ubiquitin-like" evidence="7">
    <location>
        <begin position="1"/>
        <end position="78"/>
    </location>
</feature>
<comment type="subcellular location">
    <subcellularLocation>
        <location evidence="1">Nucleus</location>
    </subcellularLocation>
</comment>
<dbReference type="InterPro" id="IPR010491">
    <property type="entry name" value="PRP1_N"/>
</dbReference>
<keyword evidence="2" id="KW-0507">mRNA processing</keyword>
<dbReference type="Pfam" id="PF05843">
    <property type="entry name" value="Suf"/>
    <property type="match status" value="1"/>
</dbReference>
<dbReference type="InterPro" id="IPR003107">
    <property type="entry name" value="HAT"/>
</dbReference>
<dbReference type="InterPro" id="IPR000626">
    <property type="entry name" value="Ubiquitin-like_dom"/>
</dbReference>
<sequence length="1025" mass="114803">MVFIKTPSNKTLNLNLNPNSTTLETLKQTIQQKTQIPIQFQHLYLSTKPLHGSESFPISTFNIQFDSTLTLRLQLLGGMQAPVAPKPRLEFLNSKPPANYVAGLGRGATGFTTRSDIGPARAAPDLPDRSATTIGGAAAAVVGPVGRGRGKGGAVAAEEEDDDDAEEKGYDENQKFDEFEGNDVGLFASAEYDEDDKEADAVWEAIDKRMDSRRKDRREAKLKEEIEKYRASNPKITEQFADLKRKLCEVKPSEWENIPDIGDYSFRNKKKRFESFVPVPDTLLEKARKEKEHVTALDPKSRAVGGTETPYSQTPVTDLTAVGEGRSTVLSMKLDKLSDSVSGLTVVDPKGYLTDLKSMKINSDADISDIKKARLLLKSVIQTNPKHPPGWIAAARLEEVAGKIQAARQLMQKGCEECPNNEDVWVEACRFANPDEAKAVIAKGVKAIPNSVKLWMHAANLEHDDGNRSKVLRKALEHIPDSVRLWKAVVELANEEDARLLLQRAVECCPLHIELWLALARLETYDNAKKVLNKAREKLSKEPTIWITAAKLEEANGNTSMVGKIIERGIRSLQREGLDIDRELWMKEAEAAERAGSVVTCQAIISNTIGIGVEDMDRKRTWVADAEECKKRGSIETARAIYQHALTVFLTKKSIWIQAAQLEKSHGTRESLDALLRRAVTYRPQAQVLWLMGAKEKWHSGDVPAARAILQEAYAAIPNSEEIWLAAFKLEFENNEPERARMLLAKARERGGTERVWMKSAIVERELGNTTEERRLLEEGLAKFPLFFKLYLMLGQLEDRHGHLEEAKKAYDDGLEHCPRCIPLWLSRASLEERTNGLSRARAILTKARNKIPKNAELWLAAIRLELRHGIKKEADTLMSKALQECPTSGILAAADIEMAPRPKRKIKSSDALKRCPDVHVLAAVAKLFWVDRKVDKARLFFNRAVNSDPDFGDYWAMFYKFELKYGNEDTQKDVMNRCKAAEPKHGEKWQAISKAVENSHLKTEAILMKTVVALGKDESAADTK</sequence>
<dbReference type="Pfam" id="PF14559">
    <property type="entry name" value="TPR_19"/>
    <property type="match status" value="1"/>
</dbReference>
<dbReference type="PANTHER" id="PTHR11246:SF1">
    <property type="entry name" value="PRE-MRNA-PROCESSING FACTOR 6"/>
    <property type="match status" value="1"/>
</dbReference>
<dbReference type="FunFam" id="1.25.40.10:FF:000384">
    <property type="entry name" value="Probable pre-mRNA splicing factor prp1"/>
    <property type="match status" value="1"/>
</dbReference>
<dbReference type="FunFam" id="1.25.40.10:FF:000304">
    <property type="entry name" value="Putative Pre-mRNA-splicing factor prp1"/>
    <property type="match status" value="1"/>
</dbReference>
<dbReference type="FunFam" id="1.25.40.10:FF:000800">
    <property type="entry name" value="Protein STABILIZED1"/>
    <property type="match status" value="1"/>
</dbReference>
<dbReference type="InterPro" id="IPR019734">
    <property type="entry name" value="TPR_rpt"/>
</dbReference>
<keyword evidence="4" id="KW-0508">mRNA splicing</keyword>
<evidence type="ECO:0000313" key="8">
    <source>
        <dbReference type="EMBL" id="PIA43486.1"/>
    </source>
</evidence>